<evidence type="ECO:0000259" key="3">
    <source>
        <dbReference type="PROSITE" id="PS51186"/>
    </source>
</evidence>
<dbReference type="EMBL" id="OCNK01000010">
    <property type="protein sequence ID" value="SOE04201.1"/>
    <property type="molecule type" value="Genomic_DNA"/>
</dbReference>
<evidence type="ECO:0000256" key="2">
    <source>
        <dbReference type="ARBA" id="ARBA00023315"/>
    </source>
</evidence>
<gene>
    <name evidence="4" type="ORF">SAMN06272739_0022</name>
</gene>
<evidence type="ECO:0000256" key="1">
    <source>
        <dbReference type="ARBA" id="ARBA00022679"/>
    </source>
</evidence>
<dbReference type="Proteomes" id="UP000219482">
    <property type="component" value="Unassembled WGS sequence"/>
</dbReference>
<sequence length="140" mass="15828">MSGRRTRPTSPYADAGRAWVRTDDEDLPVAYLLADLVDGCAHLEQVSVHPEQAHRRLGRELLDHLTAWAGEHGLPALTLTTFVDVPWNGPYYERLGFRFLAEAELTPELRRIRRAGADHGLDRWPRAAMRRELRPPAPSG</sequence>
<keyword evidence="2" id="KW-0012">Acyltransferase</keyword>
<dbReference type="Gene3D" id="3.40.630.30">
    <property type="match status" value="1"/>
</dbReference>
<dbReference type="OrthoDB" id="572496at2"/>
<dbReference type="AlphaFoldDB" id="A0A286H8Y0"/>
<evidence type="ECO:0000313" key="5">
    <source>
        <dbReference type="Proteomes" id="UP000219482"/>
    </source>
</evidence>
<dbReference type="RefSeq" id="WP_097186183.1">
    <property type="nucleotide sequence ID" value="NZ_OCNK01000010.1"/>
</dbReference>
<dbReference type="InterPro" id="IPR000182">
    <property type="entry name" value="GNAT_dom"/>
</dbReference>
<keyword evidence="5" id="KW-1185">Reference proteome</keyword>
<dbReference type="SUPFAM" id="SSF55729">
    <property type="entry name" value="Acyl-CoA N-acyltransferases (Nat)"/>
    <property type="match status" value="1"/>
</dbReference>
<dbReference type="PROSITE" id="PS51186">
    <property type="entry name" value="GNAT"/>
    <property type="match status" value="1"/>
</dbReference>
<reference evidence="5" key="1">
    <citation type="submission" date="2017-09" db="EMBL/GenBank/DDBJ databases">
        <authorList>
            <person name="Varghese N."/>
            <person name="Submissions S."/>
        </authorList>
    </citation>
    <scope>NUCLEOTIDE SEQUENCE [LARGE SCALE GENOMIC DNA]</scope>
    <source>
        <strain evidence="5">DSM 44270</strain>
    </source>
</reference>
<protein>
    <submittedName>
        <fullName evidence="4">Acetyltransferase (GNAT) family protein</fullName>
    </submittedName>
</protein>
<dbReference type="InterPro" id="IPR016181">
    <property type="entry name" value="Acyl_CoA_acyltransferase"/>
</dbReference>
<accession>A0A286H8Y0</accession>
<feature type="domain" description="N-acetyltransferase" evidence="3">
    <location>
        <begin position="1"/>
        <end position="116"/>
    </location>
</feature>
<dbReference type="PANTHER" id="PTHR43800:SF1">
    <property type="entry name" value="PEPTIDYL-LYSINE N-ACETYLTRANSFERASE YJAB"/>
    <property type="match status" value="1"/>
</dbReference>
<dbReference type="CDD" id="cd04301">
    <property type="entry name" value="NAT_SF"/>
    <property type="match status" value="1"/>
</dbReference>
<name>A0A286H8Y0_9ACTN</name>
<keyword evidence="1 4" id="KW-0808">Transferase</keyword>
<dbReference type="GO" id="GO:0016747">
    <property type="term" value="F:acyltransferase activity, transferring groups other than amino-acyl groups"/>
    <property type="evidence" value="ECO:0007669"/>
    <property type="project" value="InterPro"/>
</dbReference>
<dbReference type="PANTHER" id="PTHR43800">
    <property type="entry name" value="PEPTIDYL-LYSINE N-ACETYLTRANSFERASE YJAB"/>
    <property type="match status" value="1"/>
</dbReference>
<evidence type="ECO:0000313" key="4">
    <source>
        <dbReference type="EMBL" id="SOE04201.1"/>
    </source>
</evidence>
<dbReference type="Pfam" id="PF00583">
    <property type="entry name" value="Acetyltransf_1"/>
    <property type="match status" value="1"/>
</dbReference>
<proteinExistence type="predicted"/>
<organism evidence="4 5">
    <name type="scientific">Blastococcus haudaquaticus</name>
    <dbReference type="NCBI Taxonomy" id="1938745"/>
    <lineage>
        <taxon>Bacteria</taxon>
        <taxon>Bacillati</taxon>
        <taxon>Actinomycetota</taxon>
        <taxon>Actinomycetes</taxon>
        <taxon>Geodermatophilales</taxon>
        <taxon>Geodermatophilaceae</taxon>
        <taxon>Blastococcus</taxon>
    </lineage>
</organism>